<comment type="caution">
    <text evidence="1">The sequence shown here is derived from an EMBL/GenBank/DDBJ whole genome shotgun (WGS) entry which is preliminary data.</text>
</comment>
<sequence>MLGEDHSLLSEFPEFKDVIFSLSANNEVFAKDALKYDSLDKEIRELELSGSPIDDVAMHELKHQRAELKDSLHQRLVNGN</sequence>
<name>A0A2T3N7U5_9GAMM</name>
<evidence type="ECO:0000313" key="1">
    <source>
        <dbReference type="EMBL" id="PSW09168.1"/>
    </source>
</evidence>
<dbReference type="RefSeq" id="WP_107300160.1">
    <property type="nucleotide sequence ID" value="NZ_JAHVIB010000003.1"/>
</dbReference>
<proteinExistence type="predicted"/>
<protein>
    <recommendedName>
        <fullName evidence="3">DUF465 domain-containing protein</fullName>
    </recommendedName>
</protein>
<dbReference type="Pfam" id="PF04325">
    <property type="entry name" value="DUF465"/>
    <property type="match status" value="1"/>
</dbReference>
<evidence type="ECO:0000313" key="2">
    <source>
        <dbReference type="Proteomes" id="UP000241346"/>
    </source>
</evidence>
<dbReference type="EMBL" id="PYMB01000016">
    <property type="protein sequence ID" value="PSW09168.1"/>
    <property type="molecule type" value="Genomic_DNA"/>
</dbReference>
<organism evidence="1 2">
    <name type="scientific">Photobacterium rosenbergii</name>
    <dbReference type="NCBI Taxonomy" id="294936"/>
    <lineage>
        <taxon>Bacteria</taxon>
        <taxon>Pseudomonadati</taxon>
        <taxon>Pseudomonadota</taxon>
        <taxon>Gammaproteobacteria</taxon>
        <taxon>Vibrionales</taxon>
        <taxon>Vibrionaceae</taxon>
        <taxon>Photobacterium</taxon>
    </lineage>
</organism>
<dbReference type="InterPro" id="IPR007420">
    <property type="entry name" value="DUF465"/>
</dbReference>
<reference evidence="1 2" key="1">
    <citation type="submission" date="2018-03" db="EMBL/GenBank/DDBJ databases">
        <title>Whole genome sequencing of Histamine producing bacteria.</title>
        <authorList>
            <person name="Butler K."/>
        </authorList>
    </citation>
    <scope>NUCLEOTIDE SEQUENCE [LARGE SCALE GENOMIC DNA]</scope>
    <source>
        <strain evidence="1 2">DSM 19138</strain>
    </source>
</reference>
<dbReference type="AlphaFoldDB" id="A0A2T3N7U5"/>
<dbReference type="Proteomes" id="UP000241346">
    <property type="component" value="Unassembled WGS sequence"/>
</dbReference>
<dbReference type="OrthoDB" id="1263265at2"/>
<evidence type="ECO:0008006" key="3">
    <source>
        <dbReference type="Google" id="ProtNLM"/>
    </source>
</evidence>
<dbReference type="InterPro" id="IPR038444">
    <property type="entry name" value="DUF465_sf"/>
</dbReference>
<dbReference type="Gene3D" id="6.10.280.50">
    <property type="match status" value="1"/>
</dbReference>
<gene>
    <name evidence="1" type="ORF">C9J01_21305</name>
</gene>
<accession>A0A2T3N7U5</accession>